<dbReference type="SUPFAM" id="SSF56112">
    <property type="entry name" value="Protein kinase-like (PK-like)"/>
    <property type="match status" value="1"/>
</dbReference>
<dbReference type="InterPro" id="IPR011009">
    <property type="entry name" value="Kinase-like_dom_sf"/>
</dbReference>
<accession>A0AAV4DHG3</accession>
<keyword evidence="3" id="KW-0547">Nucleotide-binding</keyword>
<dbReference type="PANTHER" id="PTHR24056:SF400">
    <property type="entry name" value="KINASE, PUTATIVE-RELATED"/>
    <property type="match status" value="1"/>
</dbReference>
<dbReference type="EMBL" id="BLXT01007865">
    <property type="protein sequence ID" value="GFO43291.1"/>
    <property type="molecule type" value="Genomic_DNA"/>
</dbReference>
<evidence type="ECO:0000256" key="6">
    <source>
        <dbReference type="SAM" id="MobiDB-lite"/>
    </source>
</evidence>
<keyword evidence="4 8" id="KW-0418">Kinase</keyword>
<dbReference type="AlphaFoldDB" id="A0AAV4DHG3"/>
<evidence type="ECO:0000259" key="7">
    <source>
        <dbReference type="PROSITE" id="PS50011"/>
    </source>
</evidence>
<evidence type="ECO:0000256" key="3">
    <source>
        <dbReference type="ARBA" id="ARBA00022741"/>
    </source>
</evidence>
<proteinExistence type="predicted"/>
<gene>
    <name evidence="8" type="ORF">PoB_006979600</name>
</gene>
<dbReference type="GO" id="GO:0004674">
    <property type="term" value="F:protein serine/threonine kinase activity"/>
    <property type="evidence" value="ECO:0007669"/>
    <property type="project" value="UniProtKB-KW"/>
</dbReference>
<name>A0AAV4DHG3_9GAST</name>
<keyword evidence="5" id="KW-0067">ATP-binding</keyword>
<dbReference type="GO" id="GO:0005524">
    <property type="term" value="F:ATP binding"/>
    <property type="evidence" value="ECO:0007669"/>
    <property type="project" value="UniProtKB-KW"/>
</dbReference>
<dbReference type="PANTHER" id="PTHR24056">
    <property type="entry name" value="CELL DIVISION PROTEIN KINASE"/>
    <property type="match status" value="1"/>
</dbReference>
<dbReference type="InterPro" id="IPR050108">
    <property type="entry name" value="CDK"/>
</dbReference>
<feature type="compositionally biased region" description="Basic and acidic residues" evidence="6">
    <location>
        <begin position="288"/>
        <end position="314"/>
    </location>
</feature>
<evidence type="ECO:0000256" key="4">
    <source>
        <dbReference type="ARBA" id="ARBA00022777"/>
    </source>
</evidence>
<feature type="region of interest" description="Disordered" evidence="6">
    <location>
        <begin position="265"/>
        <end position="321"/>
    </location>
</feature>
<evidence type="ECO:0000313" key="9">
    <source>
        <dbReference type="Proteomes" id="UP000735302"/>
    </source>
</evidence>
<evidence type="ECO:0000256" key="2">
    <source>
        <dbReference type="ARBA" id="ARBA00022679"/>
    </source>
</evidence>
<dbReference type="SMART" id="SM00220">
    <property type="entry name" value="S_TKc"/>
    <property type="match status" value="1"/>
</dbReference>
<keyword evidence="9" id="KW-1185">Reference proteome</keyword>
<evidence type="ECO:0000256" key="1">
    <source>
        <dbReference type="ARBA" id="ARBA00022527"/>
    </source>
</evidence>
<dbReference type="PROSITE" id="PS50011">
    <property type="entry name" value="PROTEIN_KINASE_DOM"/>
    <property type="match status" value="1"/>
</dbReference>
<organism evidence="8 9">
    <name type="scientific">Plakobranchus ocellatus</name>
    <dbReference type="NCBI Taxonomy" id="259542"/>
    <lineage>
        <taxon>Eukaryota</taxon>
        <taxon>Metazoa</taxon>
        <taxon>Spiralia</taxon>
        <taxon>Lophotrochozoa</taxon>
        <taxon>Mollusca</taxon>
        <taxon>Gastropoda</taxon>
        <taxon>Heterobranchia</taxon>
        <taxon>Euthyneura</taxon>
        <taxon>Panpulmonata</taxon>
        <taxon>Sacoglossa</taxon>
        <taxon>Placobranchoidea</taxon>
        <taxon>Plakobranchidae</taxon>
        <taxon>Plakobranchus</taxon>
    </lineage>
</organism>
<dbReference type="Gene3D" id="1.10.510.10">
    <property type="entry name" value="Transferase(Phosphotransferase) domain 1"/>
    <property type="match status" value="2"/>
</dbReference>
<keyword evidence="2" id="KW-0808">Transferase</keyword>
<keyword evidence="1" id="KW-0723">Serine/threonine-protein kinase</keyword>
<feature type="region of interest" description="Disordered" evidence="6">
    <location>
        <begin position="239"/>
        <end position="258"/>
    </location>
</feature>
<sequence length="321" mass="35731">MAIKRGEIDYVLFEREIGALNICQHPNVVTSLESWREEVLFSGVLTNCHMIVMELCETSLGQKLDNVNGGFEIHSIKFITAQLIRGLDFVHSPEHVYTPRRATLWYRSPELLLMSTNYSSAVDLWSLGCIVAEMFLGEPLLEGSSEITQITKIVELIGPVNRTKMPQYLHLPLLDVVELPQQQSPDVWARVVPVLSQDPEGLSLIASFLQINPDDRLPCADALFEPFVVNEVHALLSGQESLPEHPQAPADLSNNGSPEVIIIEDSPELVDENNPPEPESSNDPPNVEDNHDVSEAIANEDSHEPGNHDERDEVIVIEDSP</sequence>
<dbReference type="Proteomes" id="UP000735302">
    <property type="component" value="Unassembled WGS sequence"/>
</dbReference>
<feature type="domain" description="Protein kinase" evidence="7">
    <location>
        <begin position="1"/>
        <end position="228"/>
    </location>
</feature>
<comment type="caution">
    <text evidence="8">The sequence shown here is derived from an EMBL/GenBank/DDBJ whole genome shotgun (WGS) entry which is preliminary data.</text>
</comment>
<dbReference type="InterPro" id="IPR000719">
    <property type="entry name" value="Prot_kinase_dom"/>
</dbReference>
<dbReference type="Pfam" id="PF00069">
    <property type="entry name" value="Pkinase"/>
    <property type="match status" value="1"/>
</dbReference>
<reference evidence="8 9" key="1">
    <citation type="journal article" date="2021" name="Elife">
        <title>Chloroplast acquisition without the gene transfer in kleptoplastic sea slugs, Plakobranchus ocellatus.</title>
        <authorList>
            <person name="Maeda T."/>
            <person name="Takahashi S."/>
            <person name="Yoshida T."/>
            <person name="Shimamura S."/>
            <person name="Takaki Y."/>
            <person name="Nagai Y."/>
            <person name="Toyoda A."/>
            <person name="Suzuki Y."/>
            <person name="Arimoto A."/>
            <person name="Ishii H."/>
            <person name="Satoh N."/>
            <person name="Nishiyama T."/>
            <person name="Hasebe M."/>
            <person name="Maruyama T."/>
            <person name="Minagawa J."/>
            <person name="Obokata J."/>
            <person name="Shigenobu S."/>
        </authorList>
    </citation>
    <scope>NUCLEOTIDE SEQUENCE [LARGE SCALE GENOMIC DNA]</scope>
</reference>
<evidence type="ECO:0000256" key="5">
    <source>
        <dbReference type="ARBA" id="ARBA00022840"/>
    </source>
</evidence>
<dbReference type="GO" id="GO:0005634">
    <property type="term" value="C:nucleus"/>
    <property type="evidence" value="ECO:0007669"/>
    <property type="project" value="TreeGrafter"/>
</dbReference>
<protein>
    <submittedName>
        <fullName evidence="8">Cyclin-dependent kinase 9</fullName>
    </submittedName>
</protein>
<evidence type="ECO:0000313" key="8">
    <source>
        <dbReference type="EMBL" id="GFO43291.1"/>
    </source>
</evidence>